<dbReference type="InterPro" id="IPR009057">
    <property type="entry name" value="Homeodomain-like_sf"/>
</dbReference>
<dbReference type="SMART" id="SM01014">
    <property type="entry name" value="ARID"/>
    <property type="match status" value="1"/>
</dbReference>
<evidence type="ECO:0000256" key="2">
    <source>
        <dbReference type="ARBA" id="ARBA00023002"/>
    </source>
</evidence>
<dbReference type="Pfam" id="PF04433">
    <property type="entry name" value="SWIRM"/>
    <property type="match status" value="1"/>
</dbReference>
<dbReference type="InterPro" id="IPR036431">
    <property type="entry name" value="ARID_dom_sf"/>
</dbReference>
<evidence type="ECO:0000256" key="1">
    <source>
        <dbReference type="ARBA" id="ARBA00005995"/>
    </source>
</evidence>
<proteinExistence type="inferred from homology"/>
<dbReference type="Proteomes" id="UP001301350">
    <property type="component" value="Unassembled WGS sequence"/>
</dbReference>
<name>A0AAV9J0F9_CYACA</name>
<organism evidence="6 7">
    <name type="scientific">Cyanidium caldarium</name>
    <name type="common">Red alga</name>
    <dbReference type="NCBI Taxonomy" id="2771"/>
    <lineage>
        <taxon>Eukaryota</taxon>
        <taxon>Rhodophyta</taxon>
        <taxon>Bangiophyceae</taxon>
        <taxon>Cyanidiales</taxon>
        <taxon>Cyanidiaceae</taxon>
        <taxon>Cyanidium</taxon>
    </lineage>
</organism>
<dbReference type="InterPro" id="IPR002937">
    <property type="entry name" value="Amino_oxidase"/>
</dbReference>
<evidence type="ECO:0000259" key="4">
    <source>
        <dbReference type="PROSITE" id="PS50934"/>
    </source>
</evidence>
<dbReference type="Gene3D" id="1.10.10.10">
    <property type="entry name" value="Winged helix-like DNA-binding domain superfamily/Winged helix DNA-binding domain"/>
    <property type="match status" value="1"/>
</dbReference>
<dbReference type="InterPro" id="IPR036188">
    <property type="entry name" value="FAD/NAD-bd_sf"/>
</dbReference>
<dbReference type="PROSITE" id="PS50934">
    <property type="entry name" value="SWIRM"/>
    <property type="match status" value="1"/>
</dbReference>
<keyword evidence="7" id="KW-1185">Reference proteome</keyword>
<gene>
    <name evidence="6" type="ORF">CDCA_CDCA15G4092</name>
</gene>
<dbReference type="PROSITE" id="PS51011">
    <property type="entry name" value="ARID"/>
    <property type="match status" value="1"/>
</dbReference>
<dbReference type="Pfam" id="PF01593">
    <property type="entry name" value="Amino_oxidase"/>
    <property type="match status" value="1"/>
</dbReference>
<keyword evidence="2" id="KW-0560">Oxidoreductase</keyword>
<dbReference type="GO" id="GO:0016491">
    <property type="term" value="F:oxidoreductase activity"/>
    <property type="evidence" value="ECO:0007669"/>
    <property type="project" value="UniProtKB-KW"/>
</dbReference>
<evidence type="ECO:0008006" key="8">
    <source>
        <dbReference type="Google" id="ProtNLM"/>
    </source>
</evidence>
<evidence type="ECO:0000256" key="3">
    <source>
        <dbReference type="SAM" id="MobiDB-lite"/>
    </source>
</evidence>
<dbReference type="InterPro" id="IPR007526">
    <property type="entry name" value="SWIRM"/>
</dbReference>
<dbReference type="InterPro" id="IPR050281">
    <property type="entry name" value="Flavin_monoamine_oxidase"/>
</dbReference>
<dbReference type="GO" id="GO:0003677">
    <property type="term" value="F:DNA binding"/>
    <property type="evidence" value="ECO:0007669"/>
    <property type="project" value="InterPro"/>
</dbReference>
<dbReference type="Pfam" id="PF01388">
    <property type="entry name" value="ARID"/>
    <property type="match status" value="1"/>
</dbReference>
<dbReference type="SUPFAM" id="SSF46774">
    <property type="entry name" value="ARID-like"/>
    <property type="match status" value="1"/>
</dbReference>
<dbReference type="AlphaFoldDB" id="A0AAV9J0F9"/>
<dbReference type="CDD" id="cd16100">
    <property type="entry name" value="ARID"/>
    <property type="match status" value="1"/>
</dbReference>
<protein>
    <recommendedName>
        <fullName evidence="8">Amine oxidase</fullName>
    </recommendedName>
</protein>
<dbReference type="Gene3D" id="3.90.660.10">
    <property type="match status" value="1"/>
</dbReference>
<reference evidence="6 7" key="1">
    <citation type="submission" date="2022-07" db="EMBL/GenBank/DDBJ databases">
        <title>Genome-wide signatures of adaptation to extreme environments.</title>
        <authorList>
            <person name="Cho C.H."/>
            <person name="Yoon H.S."/>
        </authorList>
    </citation>
    <scope>NUCLEOTIDE SEQUENCE [LARGE SCALE GENOMIC DNA]</scope>
    <source>
        <strain evidence="6 7">DBV 063 E5</strain>
    </source>
</reference>
<evidence type="ECO:0000259" key="5">
    <source>
        <dbReference type="PROSITE" id="PS51011"/>
    </source>
</evidence>
<accession>A0AAV9J0F9</accession>
<dbReference type="SUPFAM" id="SSF46689">
    <property type="entry name" value="Homeodomain-like"/>
    <property type="match status" value="1"/>
</dbReference>
<dbReference type="PANTHER" id="PTHR10742:SF386">
    <property type="entry name" value="LYSINE-SPECIFIC HISTONE DEMETHYLASE 1A"/>
    <property type="match status" value="1"/>
</dbReference>
<evidence type="ECO:0000313" key="6">
    <source>
        <dbReference type="EMBL" id="KAK4538067.1"/>
    </source>
</evidence>
<dbReference type="SMART" id="SM00501">
    <property type="entry name" value="BRIGHT"/>
    <property type="match status" value="1"/>
</dbReference>
<comment type="caution">
    <text evidence="6">The sequence shown here is derived from an EMBL/GenBank/DDBJ whole genome shotgun (WGS) entry which is preliminary data.</text>
</comment>
<dbReference type="PANTHER" id="PTHR10742">
    <property type="entry name" value="FLAVIN MONOAMINE OXIDASE"/>
    <property type="match status" value="1"/>
</dbReference>
<dbReference type="InterPro" id="IPR001606">
    <property type="entry name" value="ARID_dom"/>
</dbReference>
<dbReference type="SUPFAM" id="SSF54373">
    <property type="entry name" value="FAD-linked reductases, C-terminal domain"/>
    <property type="match status" value="1"/>
</dbReference>
<feature type="domain" description="SWIRM" evidence="4">
    <location>
        <begin position="127"/>
        <end position="220"/>
    </location>
</feature>
<comment type="similarity">
    <text evidence="1">Belongs to the flavin monoamine oxidase family.</text>
</comment>
<evidence type="ECO:0000313" key="7">
    <source>
        <dbReference type="Proteomes" id="UP001301350"/>
    </source>
</evidence>
<dbReference type="SUPFAM" id="SSF51905">
    <property type="entry name" value="FAD/NAD(P)-binding domain"/>
    <property type="match status" value="1"/>
</dbReference>
<dbReference type="InterPro" id="IPR036388">
    <property type="entry name" value="WH-like_DNA-bd_sf"/>
</dbReference>
<dbReference type="EMBL" id="JANCYW010000015">
    <property type="protein sequence ID" value="KAK4538067.1"/>
    <property type="molecule type" value="Genomic_DNA"/>
</dbReference>
<feature type="domain" description="ARID" evidence="5">
    <location>
        <begin position="12"/>
        <end position="105"/>
    </location>
</feature>
<dbReference type="Gene3D" id="1.10.150.60">
    <property type="entry name" value="ARID DNA-binding domain"/>
    <property type="match status" value="1"/>
</dbReference>
<sequence>MTTLPDDPRCRLYARAAFDRTLAACWRRGQRAYPLRPQRLGWKEVDLFMLFEGVRLGGGIEEVRARRQFQPIAGQLRLSRSATNAGHGLRVAYERWLQPCEQQLTEAVDRAGGAHSPIARQAVPGEHVHAAVQSRLMVNEMEEDEVAAFPEHAMHCTDLYLDVRNHIVRCWRREPRTYLEADAVAAQLPREYTALVRACHRFLHCRGNIVFGCVPLPPPPRPNDPVASAAGATVVVVGAGIAGLGAARHLRHLQAASSVVVLEARDRLGGRIWTQRERLSGAAVDAGAMIITGAQQNPLMLLAREQLCLPVLDTAAACPLYADGGRPVDAAADQLAEQRYNDILAETVQLRQVVRDADRHALGDTFKRVQKQRLVGASTLTRRLVRWHVANLEYGCGATLDQLSLSHWDQDDPFAFEGEHCLVRGGLSQVVEALAAELDVRLQHRVTRVAWTSRGVRVCCANGAVFDGDYVVIALPLGVLRDSRAIAFQPPLPPWKREALRGIGNGRLEKVVLRFAAPFWLGHQNGHAGDAVAPTVCSFGVLCPAPEVDADDGRFYMFWDLTAVAGAPVLAAMVPAAAAGAMESWSDEAILQACLQRLRQVFPGAPQPLDALVTRWSADDASRGAYSYVPVGSSGEAYDRAAECVDERLFFAGEHTCRTHPTTAGGAYLSGLRCAGEVARTRERHLAADAAAAAAANGEWRGRRPVRRAAKRAADTLKAE</sequence>
<feature type="region of interest" description="Disordered" evidence="3">
    <location>
        <begin position="698"/>
        <end position="720"/>
    </location>
</feature>
<dbReference type="Gene3D" id="3.50.50.60">
    <property type="entry name" value="FAD/NAD(P)-binding domain"/>
    <property type="match status" value="1"/>
</dbReference>